<evidence type="ECO:0000259" key="8">
    <source>
        <dbReference type="Pfam" id="PF26049"/>
    </source>
</evidence>
<dbReference type="PROSITE" id="PS00092">
    <property type="entry name" value="N6_MTASE"/>
    <property type="match status" value="1"/>
</dbReference>
<name>A0A2T3IUM7_9GAMM</name>
<dbReference type="InterPro" id="IPR029063">
    <property type="entry name" value="SAM-dependent_MTases_sf"/>
</dbReference>
<keyword evidence="4 6" id="KW-0808">Transferase</keyword>
<evidence type="ECO:0000256" key="4">
    <source>
        <dbReference type="ARBA" id="ARBA00022679"/>
    </source>
</evidence>
<gene>
    <name evidence="6" type="primary">rlmG</name>
    <name evidence="9" type="ORF">C9I99_19885</name>
</gene>
<dbReference type="InterPro" id="IPR058679">
    <property type="entry name" value="RlmG_N"/>
</dbReference>
<keyword evidence="10" id="KW-1185">Reference proteome</keyword>
<keyword evidence="3 6" id="KW-0489">Methyltransferase</keyword>
<dbReference type="InterPro" id="IPR046977">
    <property type="entry name" value="RsmC/RlmG"/>
</dbReference>
<comment type="function">
    <text evidence="6">Specifically methylates the guanine in position 1835 (m2G1835) of 23S rRNA.</text>
</comment>
<dbReference type="InterPro" id="IPR007848">
    <property type="entry name" value="Small_mtfrase_dom"/>
</dbReference>
<keyword evidence="2 6" id="KW-0698">rRNA processing</keyword>
<keyword evidence="5 6" id="KW-0949">S-adenosyl-L-methionine</keyword>
<dbReference type="EC" id="2.1.1.174" evidence="6"/>
<dbReference type="PANTHER" id="PTHR47816">
    <property type="entry name" value="RIBOSOMAL RNA SMALL SUBUNIT METHYLTRANSFERASE C"/>
    <property type="match status" value="1"/>
</dbReference>
<dbReference type="Pfam" id="PF05175">
    <property type="entry name" value="MTS"/>
    <property type="match status" value="1"/>
</dbReference>
<dbReference type="GO" id="GO:0052916">
    <property type="term" value="F:23S rRNA (guanine(1835)-N(2))-methyltransferase activity"/>
    <property type="evidence" value="ECO:0007669"/>
    <property type="project" value="UniProtKB-EC"/>
</dbReference>
<dbReference type="HAMAP" id="MF_01859">
    <property type="entry name" value="23SrRNA_methyltr_G"/>
    <property type="match status" value="1"/>
</dbReference>
<dbReference type="CDD" id="cd02440">
    <property type="entry name" value="AdoMet_MTases"/>
    <property type="match status" value="1"/>
</dbReference>
<feature type="domain" description="RlmG N-terminal" evidence="8">
    <location>
        <begin position="4"/>
        <end position="182"/>
    </location>
</feature>
<evidence type="ECO:0000256" key="5">
    <source>
        <dbReference type="ARBA" id="ARBA00022691"/>
    </source>
</evidence>
<dbReference type="InterPro" id="IPR017237">
    <property type="entry name" value="RLMG"/>
</dbReference>
<proteinExistence type="inferred from homology"/>
<dbReference type="Proteomes" id="UP000241222">
    <property type="component" value="Unassembled WGS sequence"/>
</dbReference>
<evidence type="ECO:0000256" key="1">
    <source>
        <dbReference type="ARBA" id="ARBA00022490"/>
    </source>
</evidence>
<dbReference type="InterPro" id="IPR002052">
    <property type="entry name" value="DNA_methylase_N6_adenine_CS"/>
</dbReference>
<dbReference type="RefSeq" id="WP_107350579.1">
    <property type="nucleotide sequence ID" value="NZ_PYMH01000011.1"/>
</dbReference>
<dbReference type="Gene3D" id="3.40.50.150">
    <property type="entry name" value="Vaccinia Virus protein VP39"/>
    <property type="match status" value="2"/>
</dbReference>
<sequence length="376" mass="41213">MKPELTLHARTLRLQRYPARNNDTLQAWDAADEYLINHVKEADIPLDPARPILILNDSFGALSCWFANDGKVTTVTDSFISAQGCKANLAENQLPEVNIIDGLAELPQNPQLVLMKLPKNNRLLVWQLQQLCQLLPADCKVIAAAKARDIHSSTLKLFDKHLGETKTSLAVKKARLIFCQANPELAQPLPAPQQWDVPEHGITLSNHANVFSSDSLDIGARLLLEHIPSGSQYQDIIDLGCGNGVIGIKAARLNPQANVVCVDESYMAAASARMNAEANLETPSQLTATVNNCLDNFPAQSADLVLCNPPFHQQAAITDHIAWQMFCDAKHVLRGGGKLIVIGNRHLGYGGKLKRLFGNVTVIAQNNKFVVYQSDK</sequence>
<comment type="similarity">
    <text evidence="6">Belongs to the methyltransferase superfamily. RlmG family.</text>
</comment>
<comment type="caution">
    <text evidence="9">The sequence shown here is derived from an EMBL/GenBank/DDBJ whole genome shotgun (WGS) entry which is preliminary data.</text>
</comment>
<dbReference type="EMBL" id="PYMH01000011">
    <property type="protein sequence ID" value="PSU32074.1"/>
    <property type="molecule type" value="Genomic_DNA"/>
</dbReference>
<evidence type="ECO:0000259" key="7">
    <source>
        <dbReference type="Pfam" id="PF05175"/>
    </source>
</evidence>
<feature type="domain" description="Methyltransferase small" evidence="7">
    <location>
        <begin position="202"/>
        <end position="373"/>
    </location>
</feature>
<evidence type="ECO:0000313" key="10">
    <source>
        <dbReference type="Proteomes" id="UP000241222"/>
    </source>
</evidence>
<evidence type="ECO:0000256" key="3">
    <source>
        <dbReference type="ARBA" id="ARBA00022603"/>
    </source>
</evidence>
<comment type="catalytic activity">
    <reaction evidence="6">
        <text>guanosine(1835) in 23S rRNA + S-adenosyl-L-methionine = N(2)-methylguanosine(1835) in 23S rRNA + S-adenosyl-L-homocysteine + H(+)</text>
        <dbReference type="Rhea" id="RHEA:42744"/>
        <dbReference type="Rhea" id="RHEA-COMP:10217"/>
        <dbReference type="Rhea" id="RHEA-COMP:10218"/>
        <dbReference type="ChEBI" id="CHEBI:15378"/>
        <dbReference type="ChEBI" id="CHEBI:57856"/>
        <dbReference type="ChEBI" id="CHEBI:59789"/>
        <dbReference type="ChEBI" id="CHEBI:74269"/>
        <dbReference type="ChEBI" id="CHEBI:74481"/>
        <dbReference type="EC" id="2.1.1.174"/>
    </reaction>
</comment>
<keyword evidence="1 6" id="KW-0963">Cytoplasm</keyword>
<dbReference type="OrthoDB" id="29650at2"/>
<dbReference type="GO" id="GO:0003676">
    <property type="term" value="F:nucleic acid binding"/>
    <property type="evidence" value="ECO:0007669"/>
    <property type="project" value="InterPro"/>
</dbReference>
<protein>
    <recommendedName>
        <fullName evidence="6">Ribosomal RNA large subunit methyltransferase G</fullName>
        <ecNumber evidence="6">2.1.1.174</ecNumber>
    </recommendedName>
    <alternativeName>
        <fullName evidence="6">23S rRNA m2G1835 methyltransferase</fullName>
    </alternativeName>
    <alternativeName>
        <fullName evidence="6">rRNA (guanine-N(2)-)-methyltransferase RlmG</fullName>
    </alternativeName>
</protein>
<evidence type="ECO:0000256" key="6">
    <source>
        <dbReference type="HAMAP-Rule" id="MF_01859"/>
    </source>
</evidence>
<comment type="subcellular location">
    <subcellularLocation>
        <location evidence="6">Cytoplasm</location>
    </subcellularLocation>
</comment>
<dbReference type="SUPFAM" id="SSF53335">
    <property type="entry name" value="S-adenosyl-L-methionine-dependent methyltransferases"/>
    <property type="match status" value="1"/>
</dbReference>
<dbReference type="PIRSF" id="PIRSF037565">
    <property type="entry name" value="RRNA_m2G_Mtase_RsmD_prd"/>
    <property type="match status" value="1"/>
</dbReference>
<dbReference type="Pfam" id="PF26049">
    <property type="entry name" value="RLMG_N"/>
    <property type="match status" value="1"/>
</dbReference>
<dbReference type="PANTHER" id="PTHR47816:SF5">
    <property type="entry name" value="RIBOSOMAL RNA LARGE SUBUNIT METHYLTRANSFERASE G"/>
    <property type="match status" value="1"/>
</dbReference>
<accession>A0A2T3IUM7</accession>
<dbReference type="GO" id="GO:0005737">
    <property type="term" value="C:cytoplasm"/>
    <property type="evidence" value="ECO:0007669"/>
    <property type="project" value="UniProtKB-SubCell"/>
</dbReference>
<organism evidence="9 10">
    <name type="scientific">Photobacterium lutimaris</name>
    <dbReference type="NCBI Taxonomy" id="388278"/>
    <lineage>
        <taxon>Bacteria</taxon>
        <taxon>Pseudomonadati</taxon>
        <taxon>Pseudomonadota</taxon>
        <taxon>Gammaproteobacteria</taxon>
        <taxon>Vibrionales</taxon>
        <taxon>Vibrionaceae</taxon>
        <taxon>Photobacterium</taxon>
    </lineage>
</organism>
<evidence type="ECO:0000256" key="2">
    <source>
        <dbReference type="ARBA" id="ARBA00022552"/>
    </source>
</evidence>
<dbReference type="AlphaFoldDB" id="A0A2T3IUM7"/>
<evidence type="ECO:0000313" key="9">
    <source>
        <dbReference type="EMBL" id="PSU32074.1"/>
    </source>
</evidence>
<reference evidence="9 10" key="1">
    <citation type="submission" date="2018-03" db="EMBL/GenBank/DDBJ databases">
        <title>Whole genome sequencing of Histamine producing bacteria.</title>
        <authorList>
            <person name="Butler K."/>
        </authorList>
    </citation>
    <scope>NUCLEOTIDE SEQUENCE [LARGE SCALE GENOMIC DNA]</scope>
    <source>
        <strain evidence="9 10">JCM 13586</strain>
    </source>
</reference>